<comment type="caution">
    <text evidence="2">The sequence shown here is derived from an EMBL/GenBank/DDBJ whole genome shotgun (WGS) entry which is preliminary data.</text>
</comment>
<reference evidence="2 3" key="1">
    <citation type="submission" date="2019-03" db="EMBL/GenBank/DDBJ databases">
        <title>Sequencing the genomes of 1000 actinobacteria strains.</title>
        <authorList>
            <person name="Klenk H.-P."/>
        </authorList>
    </citation>
    <scope>NUCLEOTIDE SEQUENCE [LARGE SCALE GENOMIC DNA]</scope>
    <source>
        <strain evidence="2 3">DSM 43805</strain>
    </source>
</reference>
<dbReference type="Proteomes" id="UP000294901">
    <property type="component" value="Unassembled WGS sequence"/>
</dbReference>
<organism evidence="2 3">
    <name type="scientific">Paractinoplanes brasiliensis</name>
    <dbReference type="NCBI Taxonomy" id="52695"/>
    <lineage>
        <taxon>Bacteria</taxon>
        <taxon>Bacillati</taxon>
        <taxon>Actinomycetota</taxon>
        <taxon>Actinomycetes</taxon>
        <taxon>Micromonosporales</taxon>
        <taxon>Micromonosporaceae</taxon>
        <taxon>Paractinoplanes</taxon>
    </lineage>
</organism>
<evidence type="ECO:0000313" key="2">
    <source>
        <dbReference type="EMBL" id="TDO36821.1"/>
    </source>
</evidence>
<gene>
    <name evidence="2" type="ORF">C8E87_0404</name>
</gene>
<dbReference type="AlphaFoldDB" id="A0A4R6JN65"/>
<evidence type="ECO:0000313" key="3">
    <source>
        <dbReference type="Proteomes" id="UP000294901"/>
    </source>
</evidence>
<feature type="chain" id="PRO_5020420858" description="Peptidase inhibitor family I36" evidence="1">
    <location>
        <begin position="28"/>
        <end position="122"/>
    </location>
</feature>
<proteinExistence type="predicted"/>
<keyword evidence="3" id="KW-1185">Reference proteome</keyword>
<protein>
    <recommendedName>
        <fullName evidence="4">Peptidase inhibitor family I36</fullName>
    </recommendedName>
</protein>
<feature type="signal peptide" evidence="1">
    <location>
        <begin position="1"/>
        <end position="27"/>
    </location>
</feature>
<keyword evidence="1" id="KW-0732">Signal</keyword>
<sequence length="122" mass="12679">MRVRSFIMAAALTMAGQFALFAGPATAGPAATAPAACVSAAWQPVRSGLYLWRCPTSYHGQIVGGLKGDQLYLRSAAGTITKLVNIPATGNYNTGTVADFGGPWAACLKIPHQAEVCTAHAW</sequence>
<evidence type="ECO:0008006" key="4">
    <source>
        <dbReference type="Google" id="ProtNLM"/>
    </source>
</evidence>
<accession>A0A4R6JN65</accession>
<evidence type="ECO:0000256" key="1">
    <source>
        <dbReference type="SAM" id="SignalP"/>
    </source>
</evidence>
<name>A0A4R6JN65_9ACTN</name>
<dbReference type="EMBL" id="SNWR01000001">
    <property type="protein sequence ID" value="TDO36821.1"/>
    <property type="molecule type" value="Genomic_DNA"/>
</dbReference>